<protein>
    <submittedName>
        <fullName evidence="2">Uncharacterized protein</fullName>
    </submittedName>
</protein>
<feature type="region of interest" description="Disordered" evidence="1">
    <location>
        <begin position="17"/>
        <end position="55"/>
    </location>
</feature>
<evidence type="ECO:0000313" key="2">
    <source>
        <dbReference type="EMBL" id="VVA93782.1"/>
    </source>
</evidence>
<gene>
    <name evidence="2" type="ORF">ANE_LOCUS4227</name>
</gene>
<evidence type="ECO:0000256" key="1">
    <source>
        <dbReference type="SAM" id="MobiDB-lite"/>
    </source>
</evidence>
<feature type="compositionally biased region" description="Polar residues" evidence="1">
    <location>
        <begin position="21"/>
        <end position="55"/>
    </location>
</feature>
<name>A0A565AWP3_9BRAS</name>
<dbReference type="Proteomes" id="UP000489600">
    <property type="component" value="Unassembled WGS sequence"/>
</dbReference>
<sequence>MHCSKCKSTEHNVRFHKTKPQACQASQANDTQASQAIGMQASQGIHIGESSQAMV</sequence>
<organism evidence="2 3">
    <name type="scientific">Arabis nemorensis</name>
    <dbReference type="NCBI Taxonomy" id="586526"/>
    <lineage>
        <taxon>Eukaryota</taxon>
        <taxon>Viridiplantae</taxon>
        <taxon>Streptophyta</taxon>
        <taxon>Embryophyta</taxon>
        <taxon>Tracheophyta</taxon>
        <taxon>Spermatophyta</taxon>
        <taxon>Magnoliopsida</taxon>
        <taxon>eudicotyledons</taxon>
        <taxon>Gunneridae</taxon>
        <taxon>Pentapetalae</taxon>
        <taxon>rosids</taxon>
        <taxon>malvids</taxon>
        <taxon>Brassicales</taxon>
        <taxon>Brassicaceae</taxon>
        <taxon>Arabideae</taxon>
        <taxon>Arabis</taxon>
    </lineage>
</organism>
<evidence type="ECO:0000313" key="3">
    <source>
        <dbReference type="Proteomes" id="UP000489600"/>
    </source>
</evidence>
<dbReference type="EMBL" id="CABITT030000002">
    <property type="protein sequence ID" value="VVA93782.1"/>
    <property type="molecule type" value="Genomic_DNA"/>
</dbReference>
<comment type="caution">
    <text evidence="2">The sequence shown here is derived from an EMBL/GenBank/DDBJ whole genome shotgun (WGS) entry which is preliminary data.</text>
</comment>
<reference evidence="2" key="1">
    <citation type="submission" date="2019-07" db="EMBL/GenBank/DDBJ databases">
        <authorList>
            <person name="Dittberner H."/>
        </authorList>
    </citation>
    <scope>NUCLEOTIDE SEQUENCE [LARGE SCALE GENOMIC DNA]</scope>
</reference>
<proteinExistence type="predicted"/>
<accession>A0A565AWP3</accession>
<keyword evidence="3" id="KW-1185">Reference proteome</keyword>
<dbReference type="AlphaFoldDB" id="A0A565AWP3"/>